<name>A0A3E2W0K0_CLOIN</name>
<organism evidence="4 5">
    <name type="scientific">Clostridium innocuum</name>
    <dbReference type="NCBI Taxonomy" id="1522"/>
    <lineage>
        <taxon>Bacteria</taxon>
        <taxon>Bacillati</taxon>
        <taxon>Bacillota</taxon>
        <taxon>Clostridia</taxon>
        <taxon>Eubacteriales</taxon>
        <taxon>Clostridiaceae</taxon>
        <taxon>Clostridium</taxon>
    </lineage>
</organism>
<comment type="caution">
    <text evidence="4">The sequence shown here is derived from an EMBL/GenBank/DDBJ whole genome shotgun (WGS) entry which is preliminary data.</text>
</comment>
<sequence>MSNPNEAKTLSSKRRLAQILGILKKHHITKGVDPVKFREILEDLGPTFVKIGQIMASRQDMFSERYCKELVKLRDNVAPLPFEEVQRVIEEEYGCPMQEVFSSFERIPLGSASIAQVHKASLLDGREIVVKVQRPYIYEMMERDISLIRRAGKLLRLSEVLGSVIDINIVMDEFWFTAKQEMDFLNEARFAMEFARNHQDITYIGAPQIEQAYTTSRVLVMEYIDGIVIDDRKTLEEGGYDHREIASKLAENYIKQIVDDGFFHADPHPGNLRIREGKIIWIDFGMMGTLQRSDKDLMKKAVQAIGSNDTELMVDVILTLGVHDGRVDYTLFYDDMETFMKKYIHMDLNEINLGEAIQEVFTIAHKHRISMPKGISMLARGLVTMESTMTLLDPKTNIIQIAAAHVSEHLFKKLDAKKEAVNAGKKLYEAGKRTLDIPIQFSELMRMVTKGRIKLNLEIMDSSVPLKTINHMVNKLVVGIVSCGLLMASSLICTTDMTPKVLGIPAIGFIGYMTAVFLGMWLLYTVLKDKRR</sequence>
<dbReference type="OrthoDB" id="9795390at2"/>
<evidence type="ECO:0000256" key="2">
    <source>
        <dbReference type="SAM" id="Phobius"/>
    </source>
</evidence>
<keyword evidence="4" id="KW-0808">Transferase</keyword>
<dbReference type="PANTHER" id="PTHR10566:SF113">
    <property type="entry name" value="PROTEIN ACTIVITY OF BC1 COMPLEX KINASE 7, CHLOROPLASTIC"/>
    <property type="match status" value="1"/>
</dbReference>
<dbReference type="InterPro" id="IPR011009">
    <property type="entry name" value="Kinase-like_dom_sf"/>
</dbReference>
<evidence type="ECO:0000313" key="5">
    <source>
        <dbReference type="Proteomes" id="UP000260025"/>
    </source>
</evidence>
<dbReference type="InterPro" id="IPR004147">
    <property type="entry name" value="ABC1_dom"/>
</dbReference>
<dbReference type="PANTHER" id="PTHR10566">
    <property type="entry name" value="CHAPERONE-ACTIVITY OF BC1 COMPLEX CABC1 -RELATED"/>
    <property type="match status" value="1"/>
</dbReference>
<reference evidence="4 5" key="1">
    <citation type="submission" date="2018-08" db="EMBL/GenBank/DDBJ databases">
        <title>A genome reference for cultivated species of the human gut microbiota.</title>
        <authorList>
            <person name="Zou Y."/>
            <person name="Xue W."/>
            <person name="Luo G."/>
        </authorList>
    </citation>
    <scope>NUCLEOTIDE SEQUENCE [LARGE SCALE GENOMIC DNA]</scope>
    <source>
        <strain evidence="4 5">OF01-2LB</strain>
    </source>
</reference>
<dbReference type="InterPro" id="IPR050154">
    <property type="entry name" value="UbiB_kinase"/>
</dbReference>
<dbReference type="GO" id="GO:0016301">
    <property type="term" value="F:kinase activity"/>
    <property type="evidence" value="ECO:0007669"/>
    <property type="project" value="UniProtKB-KW"/>
</dbReference>
<proteinExistence type="inferred from homology"/>
<keyword evidence="2" id="KW-0472">Membrane</keyword>
<keyword evidence="2" id="KW-0812">Transmembrane</keyword>
<accession>A0A3E2W0K0</accession>
<protein>
    <submittedName>
        <fullName evidence="4">AarF/ABC1/UbiB kinase family protein</fullName>
    </submittedName>
</protein>
<feature type="transmembrane region" description="Helical" evidence="2">
    <location>
        <begin position="472"/>
        <end position="492"/>
    </location>
</feature>
<feature type="transmembrane region" description="Helical" evidence="2">
    <location>
        <begin position="504"/>
        <end position="527"/>
    </location>
</feature>
<dbReference type="SUPFAM" id="SSF56112">
    <property type="entry name" value="Protein kinase-like (PK-like)"/>
    <property type="match status" value="1"/>
</dbReference>
<keyword evidence="4" id="KW-0418">Kinase</keyword>
<evidence type="ECO:0000259" key="3">
    <source>
        <dbReference type="Pfam" id="PF03109"/>
    </source>
</evidence>
<dbReference type="Pfam" id="PF03109">
    <property type="entry name" value="ABC1"/>
    <property type="match status" value="1"/>
</dbReference>
<dbReference type="AlphaFoldDB" id="A0A3E2W0K0"/>
<dbReference type="CDD" id="cd05121">
    <property type="entry name" value="ABC1_ADCK3-like"/>
    <property type="match status" value="1"/>
</dbReference>
<keyword evidence="2" id="KW-1133">Transmembrane helix</keyword>
<gene>
    <name evidence="4" type="ORF">DXA38_05805</name>
</gene>
<dbReference type="EMBL" id="QVEV01000005">
    <property type="protein sequence ID" value="RGC17345.1"/>
    <property type="molecule type" value="Genomic_DNA"/>
</dbReference>
<feature type="domain" description="ABC1 atypical kinase-like" evidence="3">
    <location>
        <begin position="72"/>
        <end position="315"/>
    </location>
</feature>
<evidence type="ECO:0000256" key="1">
    <source>
        <dbReference type="ARBA" id="ARBA00009670"/>
    </source>
</evidence>
<dbReference type="RefSeq" id="WP_117442381.1">
    <property type="nucleotide sequence ID" value="NZ_JAJFEN010000069.1"/>
</dbReference>
<evidence type="ECO:0000313" key="4">
    <source>
        <dbReference type="EMBL" id="RGC17345.1"/>
    </source>
</evidence>
<dbReference type="Proteomes" id="UP000260025">
    <property type="component" value="Unassembled WGS sequence"/>
</dbReference>
<comment type="similarity">
    <text evidence="1">Belongs to the protein kinase superfamily. ADCK protein kinase family.</text>
</comment>